<reference evidence="3" key="1">
    <citation type="submission" date="2016-10" db="EMBL/GenBank/DDBJ databases">
        <authorList>
            <person name="Varghese N."/>
            <person name="Submissions S."/>
        </authorList>
    </citation>
    <scope>NUCLEOTIDE SEQUENCE [LARGE SCALE GENOMIC DNA]</scope>
    <source>
        <strain evidence="3">DSM 23515</strain>
    </source>
</reference>
<dbReference type="AlphaFoldDB" id="A0A1I2P2A3"/>
<evidence type="ECO:0000313" key="2">
    <source>
        <dbReference type="EMBL" id="SFG07756.1"/>
    </source>
</evidence>
<dbReference type="EMBL" id="FOOH01000025">
    <property type="protein sequence ID" value="SFG07756.1"/>
    <property type="molecule type" value="Genomic_DNA"/>
</dbReference>
<evidence type="ECO:0000313" key="3">
    <source>
        <dbReference type="Proteomes" id="UP000199116"/>
    </source>
</evidence>
<evidence type="ECO:0008006" key="4">
    <source>
        <dbReference type="Google" id="ProtNLM"/>
    </source>
</evidence>
<organism evidence="2 3">
    <name type="scientific">Salegentibacter agarivorans</name>
    <dbReference type="NCBI Taxonomy" id="345907"/>
    <lineage>
        <taxon>Bacteria</taxon>
        <taxon>Pseudomonadati</taxon>
        <taxon>Bacteroidota</taxon>
        <taxon>Flavobacteriia</taxon>
        <taxon>Flavobacteriales</taxon>
        <taxon>Flavobacteriaceae</taxon>
        <taxon>Salegentibacter</taxon>
    </lineage>
</organism>
<dbReference type="Proteomes" id="UP000199116">
    <property type="component" value="Unassembled WGS sequence"/>
</dbReference>
<accession>A0A1I2P2A3</accession>
<keyword evidence="3" id="KW-1185">Reference proteome</keyword>
<sequence length="184" mass="21642">MKKSVVILMLVSFSFSSYAQRITQLEETRIAYSPFVLEETDNPDEYRYNVSDSFAAEFTKNPMAFMESYFDISKFIEEVKYKDYDSYLVRFQSSKGFLEANYSKEGVLNRTRQLFKDIALPLAVRNELWRQTEGWSMVKNNYKARGQGKLLDKELYRIKVVKNDKSKIIKIDPKNINEERVAGM</sequence>
<evidence type="ECO:0000256" key="1">
    <source>
        <dbReference type="SAM" id="SignalP"/>
    </source>
</evidence>
<feature type="chain" id="PRO_5011469858" description="Beta-lactamase-inhibitor-like, PepSY-like" evidence="1">
    <location>
        <begin position="20"/>
        <end position="184"/>
    </location>
</feature>
<feature type="signal peptide" evidence="1">
    <location>
        <begin position="1"/>
        <end position="19"/>
    </location>
</feature>
<gene>
    <name evidence="2" type="ORF">SAMN04488033_12523</name>
</gene>
<keyword evidence="1" id="KW-0732">Signal</keyword>
<protein>
    <recommendedName>
        <fullName evidence="4">Beta-lactamase-inhibitor-like, PepSY-like</fullName>
    </recommendedName>
</protein>
<dbReference type="RefSeq" id="WP_093305904.1">
    <property type="nucleotide sequence ID" value="NZ_FOOH01000025.1"/>
</dbReference>
<name>A0A1I2P2A3_9FLAO</name>
<proteinExistence type="predicted"/>